<dbReference type="HOGENOM" id="CLU_1266727_0_0_1"/>
<dbReference type="OrthoDB" id="5244495at2759"/>
<dbReference type="KEGG" id="ttt:THITE_2107265"/>
<dbReference type="RefSeq" id="XP_003649078.1">
    <property type="nucleotide sequence ID" value="XM_003649030.1"/>
</dbReference>
<evidence type="ECO:0000313" key="3">
    <source>
        <dbReference type="Proteomes" id="UP000008181"/>
    </source>
</evidence>
<feature type="region of interest" description="Disordered" evidence="1">
    <location>
        <begin position="97"/>
        <end position="195"/>
    </location>
</feature>
<feature type="compositionally biased region" description="Polar residues" evidence="1">
    <location>
        <begin position="127"/>
        <end position="137"/>
    </location>
</feature>
<sequence length="226" mass="25304">MGGTNWTREEEIIFWLKLIPRSPKRLGQDITKNEEHSWGWVAQQMTKMMAGKTTREYTEQCVLEHYFQNCCGARFSPNAGKLPKKYWLHERDRRAAKAKAQAEAAAVKRNKASKKDPVAAANRDGPNAQTATGSQQAPIKIDDDCQYPNPRSHHAQLPSGRFTVPPSPSSRFASRGSLPAQYYPDRSLANHGRAENAEAVEDGLFVAQPAASWVDTEAFRASNHRQ</sequence>
<dbReference type="GeneID" id="11523469"/>
<evidence type="ECO:0000256" key="1">
    <source>
        <dbReference type="SAM" id="MobiDB-lite"/>
    </source>
</evidence>
<dbReference type="Proteomes" id="UP000008181">
    <property type="component" value="Chromosome 1"/>
</dbReference>
<dbReference type="STRING" id="578455.G2QTC5"/>
<organism evidence="2 3">
    <name type="scientific">Thermothielavioides terrestris (strain ATCC 38088 / NRRL 8126)</name>
    <name type="common">Thielavia terrestris</name>
    <dbReference type="NCBI Taxonomy" id="578455"/>
    <lineage>
        <taxon>Eukaryota</taxon>
        <taxon>Fungi</taxon>
        <taxon>Dikarya</taxon>
        <taxon>Ascomycota</taxon>
        <taxon>Pezizomycotina</taxon>
        <taxon>Sordariomycetes</taxon>
        <taxon>Sordariomycetidae</taxon>
        <taxon>Sordariales</taxon>
        <taxon>Chaetomiaceae</taxon>
        <taxon>Thermothielavioides</taxon>
        <taxon>Thermothielavioides terrestris</taxon>
    </lineage>
</organism>
<gene>
    <name evidence="2" type="ORF">THITE_2107265</name>
</gene>
<dbReference type="AlphaFoldDB" id="G2QTC5"/>
<evidence type="ECO:0000313" key="2">
    <source>
        <dbReference type="EMBL" id="AEO62742.1"/>
    </source>
</evidence>
<protein>
    <submittedName>
        <fullName evidence="2">Uncharacterized protein</fullName>
    </submittedName>
</protein>
<reference evidence="2 3" key="1">
    <citation type="journal article" date="2011" name="Nat. Biotechnol.">
        <title>Comparative genomic analysis of the thermophilic biomass-degrading fungi Myceliophthora thermophila and Thielavia terrestris.</title>
        <authorList>
            <person name="Berka R.M."/>
            <person name="Grigoriev I.V."/>
            <person name="Otillar R."/>
            <person name="Salamov A."/>
            <person name="Grimwood J."/>
            <person name="Reid I."/>
            <person name="Ishmael N."/>
            <person name="John T."/>
            <person name="Darmond C."/>
            <person name="Moisan M.-C."/>
            <person name="Henrissat B."/>
            <person name="Coutinho P.M."/>
            <person name="Lombard V."/>
            <person name="Natvig D.O."/>
            <person name="Lindquist E."/>
            <person name="Schmutz J."/>
            <person name="Lucas S."/>
            <person name="Harris P."/>
            <person name="Powlowski J."/>
            <person name="Bellemare A."/>
            <person name="Taylor D."/>
            <person name="Butler G."/>
            <person name="de Vries R.P."/>
            <person name="Allijn I.E."/>
            <person name="van den Brink J."/>
            <person name="Ushinsky S."/>
            <person name="Storms R."/>
            <person name="Powell A.J."/>
            <person name="Paulsen I.T."/>
            <person name="Elbourne L.D.H."/>
            <person name="Baker S.E."/>
            <person name="Magnuson J."/>
            <person name="LaBoissiere S."/>
            <person name="Clutterbuck A.J."/>
            <person name="Martinez D."/>
            <person name="Wogulis M."/>
            <person name="de Leon A.L."/>
            <person name="Rey M.W."/>
            <person name="Tsang A."/>
        </authorList>
    </citation>
    <scope>NUCLEOTIDE SEQUENCE [LARGE SCALE GENOMIC DNA]</scope>
    <source>
        <strain evidence="3">ATCC 38088 / NRRL 8126</strain>
    </source>
</reference>
<keyword evidence="3" id="KW-1185">Reference proteome</keyword>
<feature type="compositionally biased region" description="Low complexity" evidence="1">
    <location>
        <begin position="98"/>
        <end position="107"/>
    </location>
</feature>
<accession>G2QTC5</accession>
<proteinExistence type="predicted"/>
<dbReference type="EMBL" id="CP003009">
    <property type="protein sequence ID" value="AEO62742.1"/>
    <property type="molecule type" value="Genomic_DNA"/>
</dbReference>
<dbReference type="eggNOG" id="ENOG502RPZR">
    <property type="taxonomic scope" value="Eukaryota"/>
</dbReference>
<name>G2QTC5_THETT</name>